<sequence>MIVILKIRNMRFKIQTTVLLFVLLGTVSACNTFKDEIAPDSYMEVPKQLDGKWQLKTVVRNGTDISEVMDFSQFRLIMNKDNTYNIENYLPFLVKKNGTWRIDNLTYPFFLTFQEEGAEREAITEITYPIVQGKRHITLTISPGCSSNSYVYSFEKIEE</sequence>
<dbReference type="AlphaFoldDB" id="A0A139JTX6"/>
<dbReference type="PROSITE" id="PS51257">
    <property type="entry name" value="PROKAR_LIPOPROTEIN"/>
    <property type="match status" value="1"/>
</dbReference>
<dbReference type="Proteomes" id="UP000500882">
    <property type="component" value="Chromosome"/>
</dbReference>
<gene>
    <name evidence="1" type="ORF">BatF92_05640</name>
</gene>
<dbReference type="EMBL" id="AP022660">
    <property type="protein sequence ID" value="BCA48622.1"/>
    <property type="molecule type" value="Genomic_DNA"/>
</dbReference>
<evidence type="ECO:0000313" key="1">
    <source>
        <dbReference type="EMBL" id="BCA48622.1"/>
    </source>
</evidence>
<organism evidence="1 2">
    <name type="scientific">Bacteroides thetaiotaomicron</name>
    <dbReference type="NCBI Taxonomy" id="818"/>
    <lineage>
        <taxon>Bacteria</taxon>
        <taxon>Pseudomonadati</taxon>
        <taxon>Bacteroidota</taxon>
        <taxon>Bacteroidia</taxon>
        <taxon>Bacteroidales</taxon>
        <taxon>Bacteroidaceae</taxon>
        <taxon>Bacteroides</taxon>
    </lineage>
</organism>
<dbReference type="InterPro" id="IPR032168">
    <property type="entry name" value="DUF5004"/>
</dbReference>
<proteinExistence type="predicted"/>
<protein>
    <submittedName>
        <fullName evidence="1">DUF5004 domain-containing protein</fullName>
    </submittedName>
</protein>
<dbReference type="Pfam" id="PF16395">
    <property type="entry name" value="DUF5004"/>
    <property type="match status" value="1"/>
</dbReference>
<reference evidence="1 2" key="1">
    <citation type="submission" date="2020-02" db="EMBL/GenBank/DDBJ databases">
        <title>Whole-genome sequencing and comparative analysis of the genomes of Bacteroides thetaiotaomicron and Escherichia coli isolated from a healthy resident in Vietnam.</title>
        <authorList>
            <person name="Mohsin M."/>
            <person name="Tanaka K."/>
            <person name="Kawahara R."/>
            <person name="Kondo S."/>
            <person name="Noguchi H."/>
            <person name="Motooka D."/>
            <person name="Nakamura S."/>
            <person name="Khong D.T."/>
            <person name="Nguyen T.N."/>
            <person name="Tran H.T."/>
            <person name="Yamamoto Y."/>
        </authorList>
    </citation>
    <scope>NUCLEOTIDE SEQUENCE [LARGE SCALE GENOMIC DNA]</scope>
    <source>
        <strain evidence="1 2">F9-2</strain>
    </source>
</reference>
<evidence type="ECO:0000313" key="2">
    <source>
        <dbReference type="Proteomes" id="UP000500882"/>
    </source>
</evidence>
<name>A0A139JTX6_BACT4</name>
<accession>A0A139JTX6</accession>